<proteinExistence type="predicted"/>
<keyword evidence="2" id="KW-1185">Reference proteome</keyword>
<dbReference type="OrthoDB" id="528242at2759"/>
<dbReference type="GeneID" id="25736242"/>
<gene>
    <name evidence="1" type="ORF">MNEG_3364</name>
</gene>
<sequence>MTEGMKACIQEAHDLFDTVLISPHLDDGTKTMHWRNMLWFDPLKKDRYGYSYWDTMLSPILQAVKAAYTKPGKTFIFGAQGEMGGTVFYAPESYQKVFEMIQKEYTGPATLKTALLFNHAFVPGVVNRGPDPADKRAGPPSKLQAIQGWGPLLPFDKWERSDRLKQALPAVRKLLGSVDVIGVSSYPRTSADPKPRELEVCMVKFDAEMKALGFDVPAWRSRPGKQLIWSEFALGGGVNRCGTTPARTRELAGLWPWLDVGYPWTAKTDPWAVAEIRQYRRDWHNAALSLFKAGGLAYPIDGAFMW</sequence>
<dbReference type="RefSeq" id="XP_013903618.1">
    <property type="nucleotide sequence ID" value="XM_014048164.1"/>
</dbReference>
<reference evidence="1 2" key="1">
    <citation type="journal article" date="2013" name="BMC Genomics">
        <title>Reconstruction of the lipid metabolism for the microalga Monoraphidium neglectum from its genome sequence reveals characteristics suitable for biofuel production.</title>
        <authorList>
            <person name="Bogen C."/>
            <person name="Al-Dilaimi A."/>
            <person name="Albersmeier A."/>
            <person name="Wichmann J."/>
            <person name="Grundmann M."/>
            <person name="Rupp O."/>
            <person name="Lauersen K.J."/>
            <person name="Blifernez-Klassen O."/>
            <person name="Kalinowski J."/>
            <person name="Goesmann A."/>
            <person name="Mussgnug J.H."/>
            <person name="Kruse O."/>
        </authorList>
    </citation>
    <scope>NUCLEOTIDE SEQUENCE [LARGE SCALE GENOMIC DNA]</scope>
    <source>
        <strain evidence="1 2">SAG 48.87</strain>
    </source>
</reference>
<evidence type="ECO:0000313" key="2">
    <source>
        <dbReference type="Proteomes" id="UP000054498"/>
    </source>
</evidence>
<dbReference type="EMBL" id="KK100640">
    <property type="protein sequence ID" value="KIZ04599.1"/>
    <property type="molecule type" value="Genomic_DNA"/>
</dbReference>
<evidence type="ECO:0000313" key="1">
    <source>
        <dbReference type="EMBL" id="KIZ04599.1"/>
    </source>
</evidence>
<dbReference type="KEGG" id="mng:MNEG_3364"/>
<name>A0A0D2LD01_9CHLO</name>
<dbReference type="AlphaFoldDB" id="A0A0D2LD01"/>
<organism evidence="1 2">
    <name type="scientific">Monoraphidium neglectum</name>
    <dbReference type="NCBI Taxonomy" id="145388"/>
    <lineage>
        <taxon>Eukaryota</taxon>
        <taxon>Viridiplantae</taxon>
        <taxon>Chlorophyta</taxon>
        <taxon>core chlorophytes</taxon>
        <taxon>Chlorophyceae</taxon>
        <taxon>CS clade</taxon>
        <taxon>Sphaeropleales</taxon>
        <taxon>Selenastraceae</taxon>
        <taxon>Monoraphidium</taxon>
    </lineage>
</organism>
<dbReference type="Proteomes" id="UP000054498">
    <property type="component" value="Unassembled WGS sequence"/>
</dbReference>
<accession>A0A0D2LD01</accession>
<protein>
    <submittedName>
        <fullName evidence="1">Uncharacterized protein</fullName>
    </submittedName>
</protein>